<comment type="caution">
    <text evidence="15">The sequence shown here is derived from an EMBL/GenBank/DDBJ whole genome shotgun (WGS) entry which is preliminary data.</text>
</comment>
<dbReference type="PRINTS" id="PR00696">
    <property type="entry name" value="RSOLVASERUVC"/>
</dbReference>
<dbReference type="PANTHER" id="PTHR30194:SF3">
    <property type="entry name" value="CROSSOVER JUNCTION ENDODEOXYRIBONUCLEASE RUVC"/>
    <property type="match status" value="1"/>
</dbReference>
<dbReference type="HAMAP" id="MF_00034">
    <property type="entry name" value="RuvC"/>
    <property type="match status" value="1"/>
</dbReference>
<gene>
    <name evidence="13" type="primary">ruvC</name>
    <name evidence="15" type="ORF">A2257_01655</name>
</gene>
<evidence type="ECO:0000313" key="15">
    <source>
        <dbReference type="EMBL" id="OGF21368.1"/>
    </source>
</evidence>
<evidence type="ECO:0000256" key="1">
    <source>
        <dbReference type="ARBA" id="ARBA00009518"/>
    </source>
</evidence>
<dbReference type="SUPFAM" id="SSF53098">
    <property type="entry name" value="Ribonuclease H-like"/>
    <property type="match status" value="1"/>
</dbReference>
<keyword evidence="2 13" id="KW-0963">Cytoplasm</keyword>
<keyword evidence="6 13" id="KW-0227">DNA damage</keyword>
<evidence type="ECO:0000313" key="16">
    <source>
        <dbReference type="Proteomes" id="UP000177407"/>
    </source>
</evidence>
<dbReference type="AlphaFoldDB" id="A0A1F5S3T7"/>
<comment type="cofactor">
    <cofactor evidence="13">
        <name>Mg(2+)</name>
        <dbReference type="ChEBI" id="CHEBI:18420"/>
    </cofactor>
    <text evidence="13">Binds 2 Mg(2+) ion per subunit.</text>
</comment>
<keyword evidence="9 13" id="KW-0238">DNA-binding</keyword>
<organism evidence="15 16">
    <name type="scientific">Candidatus Falkowbacteria bacterium RIFOXYA2_FULL_38_12</name>
    <dbReference type="NCBI Taxonomy" id="1797993"/>
    <lineage>
        <taxon>Bacteria</taxon>
        <taxon>Candidatus Falkowiibacteriota</taxon>
    </lineage>
</organism>
<dbReference type="GO" id="GO:0003677">
    <property type="term" value="F:DNA binding"/>
    <property type="evidence" value="ECO:0007669"/>
    <property type="project" value="UniProtKB-KW"/>
</dbReference>
<feature type="active site" evidence="13">
    <location>
        <position position="7"/>
    </location>
</feature>
<keyword evidence="5 13" id="KW-0255">Endonuclease</keyword>
<protein>
    <recommendedName>
        <fullName evidence="13 14">Crossover junction endodeoxyribonuclease RuvC</fullName>
        <ecNumber evidence="13 14">3.1.21.10</ecNumber>
    </recommendedName>
    <alternativeName>
        <fullName evidence="13">Holliday junction nuclease RuvC</fullName>
    </alternativeName>
    <alternativeName>
        <fullName evidence="13">Holliday junction resolvase RuvC</fullName>
    </alternativeName>
</protein>
<comment type="similarity">
    <text evidence="1 13">Belongs to the RuvC family.</text>
</comment>
<dbReference type="InterPro" id="IPR002176">
    <property type="entry name" value="X-over_junc_endoDNase_RuvC"/>
</dbReference>
<dbReference type="EC" id="3.1.21.10" evidence="13 14"/>
<name>A0A1F5S3T7_9BACT</name>
<dbReference type="CDD" id="cd16962">
    <property type="entry name" value="RuvC"/>
    <property type="match status" value="1"/>
</dbReference>
<dbReference type="GO" id="GO:0048476">
    <property type="term" value="C:Holliday junction resolvase complex"/>
    <property type="evidence" value="ECO:0007669"/>
    <property type="project" value="UniProtKB-UniRule"/>
</dbReference>
<evidence type="ECO:0000256" key="11">
    <source>
        <dbReference type="ARBA" id="ARBA00023204"/>
    </source>
</evidence>
<evidence type="ECO:0000256" key="8">
    <source>
        <dbReference type="ARBA" id="ARBA00022842"/>
    </source>
</evidence>
<evidence type="ECO:0000256" key="7">
    <source>
        <dbReference type="ARBA" id="ARBA00022801"/>
    </source>
</evidence>
<dbReference type="InterPro" id="IPR036397">
    <property type="entry name" value="RNaseH_sf"/>
</dbReference>
<evidence type="ECO:0000256" key="6">
    <source>
        <dbReference type="ARBA" id="ARBA00022763"/>
    </source>
</evidence>
<feature type="binding site" evidence="13">
    <location>
        <position position="67"/>
    </location>
    <ligand>
        <name>Mg(2+)</name>
        <dbReference type="ChEBI" id="CHEBI:18420"/>
        <label>2</label>
    </ligand>
</feature>
<feature type="active site" evidence="13">
    <location>
        <position position="140"/>
    </location>
</feature>
<dbReference type="NCBIfam" id="TIGR00228">
    <property type="entry name" value="ruvC"/>
    <property type="match status" value="1"/>
</dbReference>
<dbReference type="GO" id="GO:0006281">
    <property type="term" value="P:DNA repair"/>
    <property type="evidence" value="ECO:0007669"/>
    <property type="project" value="UniProtKB-UniRule"/>
</dbReference>
<dbReference type="Gene3D" id="3.30.420.10">
    <property type="entry name" value="Ribonuclease H-like superfamily/Ribonuclease H"/>
    <property type="match status" value="1"/>
</dbReference>
<evidence type="ECO:0000256" key="9">
    <source>
        <dbReference type="ARBA" id="ARBA00023125"/>
    </source>
</evidence>
<keyword evidence="3 13" id="KW-0540">Nuclease</keyword>
<evidence type="ECO:0000256" key="2">
    <source>
        <dbReference type="ARBA" id="ARBA00022490"/>
    </source>
</evidence>
<evidence type="ECO:0000256" key="10">
    <source>
        <dbReference type="ARBA" id="ARBA00023172"/>
    </source>
</evidence>
<dbReference type="EMBL" id="MFGA01000007">
    <property type="protein sequence ID" value="OGF21368.1"/>
    <property type="molecule type" value="Genomic_DNA"/>
</dbReference>
<dbReference type="GO" id="GO:0008821">
    <property type="term" value="F:crossover junction DNA endonuclease activity"/>
    <property type="evidence" value="ECO:0007669"/>
    <property type="project" value="UniProtKB-UniRule"/>
</dbReference>
<feature type="binding site" evidence="13">
    <location>
        <position position="7"/>
    </location>
    <ligand>
        <name>Mg(2+)</name>
        <dbReference type="ChEBI" id="CHEBI:18420"/>
        <label>1</label>
    </ligand>
</feature>
<dbReference type="PROSITE" id="PS01321">
    <property type="entry name" value="RUVC"/>
    <property type="match status" value="1"/>
</dbReference>
<reference evidence="15 16" key="1">
    <citation type="journal article" date="2016" name="Nat. Commun.">
        <title>Thousands of microbial genomes shed light on interconnected biogeochemical processes in an aquifer system.</title>
        <authorList>
            <person name="Anantharaman K."/>
            <person name="Brown C.T."/>
            <person name="Hug L.A."/>
            <person name="Sharon I."/>
            <person name="Castelle C.J."/>
            <person name="Probst A.J."/>
            <person name="Thomas B.C."/>
            <person name="Singh A."/>
            <person name="Wilkins M.J."/>
            <person name="Karaoz U."/>
            <person name="Brodie E.L."/>
            <person name="Williams K.H."/>
            <person name="Hubbard S.S."/>
            <person name="Banfield J.F."/>
        </authorList>
    </citation>
    <scope>NUCLEOTIDE SEQUENCE [LARGE SCALE GENOMIC DNA]</scope>
</reference>
<keyword evidence="8 13" id="KW-0460">Magnesium</keyword>
<feature type="binding site" evidence="13">
    <location>
        <position position="140"/>
    </location>
    <ligand>
        <name>Mg(2+)</name>
        <dbReference type="ChEBI" id="CHEBI:18420"/>
        <label>1</label>
    </ligand>
</feature>
<keyword evidence="4 13" id="KW-0479">Metal-binding</keyword>
<dbReference type="GO" id="GO:0005737">
    <property type="term" value="C:cytoplasm"/>
    <property type="evidence" value="ECO:0007669"/>
    <property type="project" value="UniProtKB-SubCell"/>
</dbReference>
<proteinExistence type="inferred from homology"/>
<dbReference type="InterPro" id="IPR020563">
    <property type="entry name" value="X-over_junc_endoDNase_Mg_BS"/>
</dbReference>
<dbReference type="Pfam" id="PF02075">
    <property type="entry name" value="RuvC"/>
    <property type="match status" value="1"/>
</dbReference>
<evidence type="ECO:0000256" key="5">
    <source>
        <dbReference type="ARBA" id="ARBA00022759"/>
    </source>
</evidence>
<dbReference type="GO" id="GO:0006310">
    <property type="term" value="P:DNA recombination"/>
    <property type="evidence" value="ECO:0007669"/>
    <property type="project" value="UniProtKB-UniRule"/>
</dbReference>
<sequence>MIILGIDPGFARTGYGLIEVNGNNFKMIDYGVIETKSGLEFNLRLKKIAEDLNDLIKKYKPLAVSVEKIFFCKNTKTAIDVSHARGVVILTASENNLKIFEFTPPEVKRAITGYGKAEKQQMQKMVQILLRLKEIPWPDDAADALALAICAANHSPTAQ</sequence>
<comment type="catalytic activity">
    <reaction evidence="12 13">
        <text>Endonucleolytic cleavage at a junction such as a reciprocal single-stranded crossover between two homologous DNA duplexes (Holliday junction).</text>
        <dbReference type="EC" id="3.1.21.10"/>
    </reaction>
</comment>
<evidence type="ECO:0000256" key="13">
    <source>
        <dbReference type="HAMAP-Rule" id="MF_00034"/>
    </source>
</evidence>
<dbReference type="FunFam" id="3.30.420.10:FF:000002">
    <property type="entry name" value="Crossover junction endodeoxyribonuclease RuvC"/>
    <property type="match status" value="1"/>
</dbReference>
<evidence type="ECO:0000256" key="4">
    <source>
        <dbReference type="ARBA" id="ARBA00022723"/>
    </source>
</evidence>
<evidence type="ECO:0000256" key="3">
    <source>
        <dbReference type="ARBA" id="ARBA00022722"/>
    </source>
</evidence>
<dbReference type="NCBIfam" id="NF000711">
    <property type="entry name" value="PRK00039.2-1"/>
    <property type="match status" value="1"/>
</dbReference>
<keyword evidence="11 13" id="KW-0234">DNA repair</keyword>
<dbReference type="Proteomes" id="UP000177407">
    <property type="component" value="Unassembled WGS sequence"/>
</dbReference>
<evidence type="ECO:0000256" key="14">
    <source>
        <dbReference type="NCBIfam" id="TIGR00228"/>
    </source>
</evidence>
<keyword evidence="10 13" id="KW-0233">DNA recombination</keyword>
<accession>A0A1F5S3T7</accession>
<keyword evidence="7 13" id="KW-0378">Hydrolase</keyword>
<comment type="function">
    <text evidence="13">The RuvA-RuvB-RuvC complex processes Holliday junction (HJ) DNA during genetic recombination and DNA repair. Endonuclease that resolves HJ intermediates. Cleaves cruciform DNA by making single-stranded nicks across the HJ at symmetrical positions within the homologous arms, yielding a 5'-phosphate and a 3'-hydroxyl group; requires a central core of homology in the junction. The consensus cleavage sequence is 5'-(A/T)TT(C/G)-3'. Cleavage occurs on the 3'-side of the TT dinucleotide at the point of strand exchange. HJ branch migration catalyzed by RuvA-RuvB allows RuvC to scan DNA until it finds its consensus sequence, where it cleaves and resolves the cruciform DNA.</text>
</comment>
<dbReference type="InterPro" id="IPR012337">
    <property type="entry name" value="RNaseH-like_sf"/>
</dbReference>
<dbReference type="GO" id="GO:0000287">
    <property type="term" value="F:magnesium ion binding"/>
    <property type="evidence" value="ECO:0007669"/>
    <property type="project" value="UniProtKB-UniRule"/>
</dbReference>
<comment type="subcellular location">
    <subcellularLocation>
        <location evidence="13">Cytoplasm</location>
    </subcellularLocation>
</comment>
<dbReference type="PANTHER" id="PTHR30194">
    <property type="entry name" value="CROSSOVER JUNCTION ENDODEOXYRIBONUCLEASE RUVC"/>
    <property type="match status" value="1"/>
</dbReference>
<feature type="active site" evidence="13">
    <location>
        <position position="67"/>
    </location>
</feature>
<evidence type="ECO:0000256" key="12">
    <source>
        <dbReference type="ARBA" id="ARBA00029354"/>
    </source>
</evidence>
<comment type="subunit">
    <text evidence="13">Homodimer which binds Holliday junction (HJ) DNA. The HJ becomes 2-fold symmetrical on binding to RuvC with unstacked arms; it has a different conformation from HJ DNA in complex with RuvA. In the full resolvosome a probable DNA-RuvA(4)-RuvB(12)-RuvC(2) complex forms which resolves the HJ.</text>
</comment>